<dbReference type="CDD" id="cd02440">
    <property type="entry name" value="AdoMet_MTases"/>
    <property type="match status" value="1"/>
</dbReference>
<dbReference type="PANTHER" id="PTHR44307:SF2">
    <property type="entry name" value="PHOSPHOETHANOLAMINE METHYLTRANSFERASE ISOFORM X1"/>
    <property type="match status" value="1"/>
</dbReference>
<protein>
    <recommendedName>
        <fullName evidence="5">phosphoethanolamine N-methyltransferase</fullName>
        <ecNumber evidence="5">2.1.1.103</ecNumber>
    </recommendedName>
</protein>
<evidence type="ECO:0000259" key="9">
    <source>
        <dbReference type="Pfam" id="PF17987"/>
    </source>
</evidence>
<dbReference type="EC" id="2.1.1.103" evidence="5"/>
<dbReference type="Proteomes" id="UP000035681">
    <property type="component" value="Unplaced"/>
</dbReference>
<keyword evidence="3" id="KW-0489">Methyltransferase</keyword>
<evidence type="ECO:0000256" key="6">
    <source>
        <dbReference type="ARBA" id="ARBA00047619"/>
    </source>
</evidence>
<dbReference type="GO" id="GO:0000234">
    <property type="term" value="F:phosphoethanolamine N-methyltransferase activity"/>
    <property type="evidence" value="ECO:0007669"/>
    <property type="project" value="UniProtKB-EC"/>
</dbReference>
<dbReference type="InterPro" id="IPR013216">
    <property type="entry name" value="Methyltransf_11"/>
</dbReference>
<dbReference type="InterPro" id="IPR029063">
    <property type="entry name" value="SAM-dependent_MTases_sf"/>
</dbReference>
<evidence type="ECO:0000256" key="7">
    <source>
        <dbReference type="ARBA" id="ARBA00047841"/>
    </source>
</evidence>
<dbReference type="Pfam" id="PF08241">
    <property type="entry name" value="Methyltransf_11"/>
    <property type="match status" value="1"/>
</dbReference>
<dbReference type="SUPFAM" id="SSF53335">
    <property type="entry name" value="S-adenosyl-L-methionine-dependent methyltransferases"/>
    <property type="match status" value="1"/>
</dbReference>
<proteinExistence type="predicted"/>
<accession>A0AAF5CQ77</accession>
<sequence length="450" mass="51513">MSSGKREIVVSALDIIKPSKAINTFILTSKCIGGGLCIKTILREELERVAGKDVTDKSTIEVCKDVDSLRKFTDNHKNLDFLLFNNILDVTDAIKEEKKLNTIIDSALISLKEGGCLIIREDMEKYTGDKLALLTNHFDIYRKTVDEKNYGLDFYSMNQLKTSIHTKSNFLDVYWIFTKKHFPTKYSGNLETFRDFLDKTQYLTVHVAGYEFIFGKDFISPGGYDQNYEIIKKFKTMKPGMKMLDIGVGIGGGAVQVAKEYGVHVLGVDLSANMIANAFERNQVNKDSRITYMIADAVEYNWKPSSFDLVFSRDCIQHIKDTDKLFKTIYDALKPGGEVLITMYGVGYGELLPEFVDYTKRRHYFLKNLKQFEEVASKTGFVDIYTENMTSKFKHILEVELKRLQDGKEEFISKFGEEEWKGHVDGWTSKLGYIAADNHNWLLIRATKPQ</sequence>
<name>A0AAF5CQ77_STRER</name>
<evidence type="ECO:0000259" key="8">
    <source>
        <dbReference type="Pfam" id="PF08241"/>
    </source>
</evidence>
<dbReference type="WBParaSite" id="TCONS_00000091.p1">
    <property type="protein sequence ID" value="TCONS_00000091.p1"/>
    <property type="gene ID" value="XLOC_000095"/>
</dbReference>
<evidence type="ECO:0000256" key="5">
    <source>
        <dbReference type="ARBA" id="ARBA00035674"/>
    </source>
</evidence>
<keyword evidence="10" id="KW-1185">Reference proteome</keyword>
<evidence type="ECO:0000313" key="11">
    <source>
        <dbReference type="WBParaSite" id="TCONS_00000091.p1"/>
    </source>
</evidence>
<dbReference type="Gene3D" id="3.40.50.150">
    <property type="entry name" value="Vaccinia Virus protein VP39"/>
    <property type="match status" value="1"/>
</dbReference>
<keyword evidence="4" id="KW-0808">Transferase</keyword>
<dbReference type="AlphaFoldDB" id="A0AAF5CQ77"/>
<comment type="pathway">
    <text evidence="1">Phospholipid metabolism; phosphatidylcholine biosynthesis.</text>
</comment>
<evidence type="ECO:0000256" key="3">
    <source>
        <dbReference type="ARBA" id="ARBA00022603"/>
    </source>
</evidence>
<dbReference type="Pfam" id="PF17987">
    <property type="entry name" value="PMT2_N"/>
    <property type="match status" value="1"/>
</dbReference>
<comment type="catalytic activity">
    <reaction evidence="6">
        <text>N,N-dimethylethanolamine phosphate + S-adenosyl-L-methionine = phosphocholine + S-adenosyl-L-homocysteine + H(+)</text>
        <dbReference type="Rhea" id="RHEA:25325"/>
        <dbReference type="ChEBI" id="CHEBI:15378"/>
        <dbReference type="ChEBI" id="CHEBI:57856"/>
        <dbReference type="ChEBI" id="CHEBI:58641"/>
        <dbReference type="ChEBI" id="CHEBI:59789"/>
        <dbReference type="ChEBI" id="CHEBI:295975"/>
        <dbReference type="EC" id="2.1.1.103"/>
    </reaction>
    <physiologicalReaction direction="left-to-right" evidence="6">
        <dbReference type="Rhea" id="RHEA:25326"/>
    </physiologicalReaction>
</comment>
<evidence type="ECO:0000256" key="1">
    <source>
        <dbReference type="ARBA" id="ARBA00004969"/>
    </source>
</evidence>
<feature type="domain" description="Phosphoethanolamine N-methyltransferase 2 N-terminal" evidence="9">
    <location>
        <begin position="56"/>
        <end position="183"/>
    </location>
</feature>
<evidence type="ECO:0000256" key="4">
    <source>
        <dbReference type="ARBA" id="ARBA00022679"/>
    </source>
</evidence>
<feature type="domain" description="Methyltransferase type 11" evidence="8">
    <location>
        <begin position="244"/>
        <end position="341"/>
    </location>
</feature>
<comment type="pathway">
    <text evidence="2">Lipid metabolism.</text>
</comment>
<evidence type="ECO:0000313" key="10">
    <source>
        <dbReference type="Proteomes" id="UP000035681"/>
    </source>
</evidence>
<dbReference type="PANTHER" id="PTHR44307">
    <property type="entry name" value="PHOSPHOETHANOLAMINE METHYLTRANSFERASE"/>
    <property type="match status" value="1"/>
</dbReference>
<organism evidence="10 11">
    <name type="scientific">Strongyloides stercoralis</name>
    <name type="common">Threadworm</name>
    <dbReference type="NCBI Taxonomy" id="6248"/>
    <lineage>
        <taxon>Eukaryota</taxon>
        <taxon>Metazoa</taxon>
        <taxon>Ecdysozoa</taxon>
        <taxon>Nematoda</taxon>
        <taxon>Chromadorea</taxon>
        <taxon>Rhabditida</taxon>
        <taxon>Tylenchina</taxon>
        <taxon>Panagrolaimomorpha</taxon>
        <taxon>Strongyloidoidea</taxon>
        <taxon>Strongyloididae</taxon>
        <taxon>Strongyloides</taxon>
    </lineage>
</organism>
<comment type="catalytic activity">
    <reaction evidence="7">
        <text>N-methylethanolamine phosphate + S-adenosyl-L-methionine = N,N-dimethylethanolamine phosphate + S-adenosyl-L-homocysteine + H(+)</text>
        <dbReference type="Rhea" id="RHEA:25321"/>
        <dbReference type="ChEBI" id="CHEBI:15378"/>
        <dbReference type="ChEBI" id="CHEBI:57781"/>
        <dbReference type="ChEBI" id="CHEBI:57856"/>
        <dbReference type="ChEBI" id="CHEBI:58641"/>
        <dbReference type="ChEBI" id="CHEBI:59789"/>
        <dbReference type="EC" id="2.1.1.103"/>
    </reaction>
    <physiologicalReaction direction="left-to-right" evidence="7">
        <dbReference type="Rhea" id="RHEA:25322"/>
    </physiologicalReaction>
</comment>
<evidence type="ECO:0000256" key="2">
    <source>
        <dbReference type="ARBA" id="ARBA00005189"/>
    </source>
</evidence>
<dbReference type="GO" id="GO:0032259">
    <property type="term" value="P:methylation"/>
    <property type="evidence" value="ECO:0007669"/>
    <property type="project" value="UniProtKB-KW"/>
</dbReference>
<reference evidence="11" key="1">
    <citation type="submission" date="2024-02" db="UniProtKB">
        <authorList>
            <consortium name="WormBaseParasite"/>
        </authorList>
    </citation>
    <scope>IDENTIFICATION</scope>
</reference>
<dbReference type="InterPro" id="IPR040516">
    <property type="entry name" value="PMT2_N"/>
</dbReference>